<dbReference type="Pfam" id="PF00498">
    <property type="entry name" value="FHA"/>
    <property type="match status" value="1"/>
</dbReference>
<feature type="region of interest" description="Disordered" evidence="1">
    <location>
        <begin position="645"/>
        <end position="770"/>
    </location>
</feature>
<dbReference type="InterPro" id="IPR000253">
    <property type="entry name" value="FHA_dom"/>
</dbReference>
<feature type="compositionally biased region" description="Low complexity" evidence="1">
    <location>
        <begin position="673"/>
        <end position="686"/>
    </location>
</feature>
<feature type="compositionally biased region" description="Basic and acidic residues" evidence="1">
    <location>
        <begin position="493"/>
        <end position="508"/>
    </location>
</feature>
<evidence type="ECO:0000313" key="4">
    <source>
        <dbReference type="Proteomes" id="UP000738359"/>
    </source>
</evidence>
<evidence type="ECO:0000256" key="1">
    <source>
        <dbReference type="SAM" id="MobiDB-lite"/>
    </source>
</evidence>
<feature type="compositionally biased region" description="Basic and acidic residues" evidence="1">
    <location>
        <begin position="341"/>
        <end position="365"/>
    </location>
</feature>
<name>A0A9P6JG79_MORAP</name>
<feature type="compositionally biased region" description="Polar residues" evidence="1">
    <location>
        <begin position="277"/>
        <end position="337"/>
    </location>
</feature>
<dbReference type="PROSITE" id="PS50006">
    <property type="entry name" value="FHA_DOMAIN"/>
    <property type="match status" value="1"/>
</dbReference>
<feature type="compositionally biased region" description="Basic and acidic residues" evidence="1">
    <location>
        <begin position="394"/>
        <end position="457"/>
    </location>
</feature>
<gene>
    <name evidence="3" type="ORF">BGZ70_007135</name>
</gene>
<feature type="region of interest" description="Disordered" evidence="1">
    <location>
        <begin position="143"/>
        <end position="165"/>
    </location>
</feature>
<feature type="compositionally biased region" description="Low complexity" evidence="1">
    <location>
        <begin position="251"/>
        <end position="267"/>
    </location>
</feature>
<feature type="region of interest" description="Disordered" evidence="1">
    <location>
        <begin position="219"/>
        <end position="529"/>
    </location>
</feature>
<proteinExistence type="predicted"/>
<organism evidence="3 4">
    <name type="scientific">Mortierella alpina</name>
    <name type="common">Oleaginous fungus</name>
    <name type="synonym">Mortierella renispora</name>
    <dbReference type="NCBI Taxonomy" id="64518"/>
    <lineage>
        <taxon>Eukaryota</taxon>
        <taxon>Fungi</taxon>
        <taxon>Fungi incertae sedis</taxon>
        <taxon>Mucoromycota</taxon>
        <taxon>Mortierellomycotina</taxon>
        <taxon>Mortierellomycetes</taxon>
        <taxon>Mortierellales</taxon>
        <taxon>Mortierellaceae</taxon>
        <taxon>Mortierella</taxon>
    </lineage>
</organism>
<feature type="compositionally biased region" description="Acidic residues" evidence="1">
    <location>
        <begin position="744"/>
        <end position="754"/>
    </location>
</feature>
<sequence>MELMKENLPAPHDALHGSYDTPVIVGRGSQATLNLGRVNKQVSRRHAIVQWCSESAAFQIVVLGQNGVRINGTGFPSGQQATLRGGDIVDLVGVKMIFRAPAGPPPAAENESDLGDDLDSSFVAAGLVTPKKANAGYQHHQLATPTRSSPIRADHLSSPSPLTPTARMRHKMQKYDQSPVNRNMFHSPPPSSDGATEFGTSPVPYRSEFTFSVEASPVRKPNLSGFASPKSEPNIFMDELPPKNPFKALTQQHQQHQQQQQQQHQQQRVPLAPLALNENNRSSQESRQQASTNRAPLSAPTSPLMAKSNNMKQLTPASSVKSTSVAAQNPHPKQSKTLAGKAEDAENRAPAALKEEKSSASKDAKGTTQDLTKSKDLSKSVLATKSKALTDSTNKSKDSIHKAKDSANKVKDATNKEKDATSKEKDATNKDKDATRKVKDSTIKVKDSLDKAKDSARPHSSAQDTATRAEKAKQPLQVPASKEQKDTATLAKKNAESAPHPDHDDHNEASSSSSSRESSPEAPVKKAPMDYTEMIIDTLVFARKKKSMTLTELFDEMIMSQPSLMAAHDADEIKAQMLQSLSAARCVGKITRKGKDAYNKPLENQWYYIPECDHNVMRKLTRQEVMPSARKCTLKDKQYFFKMPPKLPYHRKSASPYAVKPTPRRGKDSSKLSVPDDNGDVSSSSSDQEDDDGTTIGGLSSSQTPRKRKSTSGSGLVDTRKRKGALISTAAVATTPTSSKSQAGEDDEDDDEDAQHDSLDDLSELSGLSD</sequence>
<feature type="region of interest" description="Disordered" evidence="1">
    <location>
        <begin position="179"/>
        <end position="201"/>
    </location>
</feature>
<accession>A0A9P6JG79</accession>
<dbReference type="EMBL" id="JAAAHY010000043">
    <property type="protein sequence ID" value="KAF9968027.1"/>
    <property type="molecule type" value="Genomic_DNA"/>
</dbReference>
<dbReference type="SUPFAM" id="SSF49879">
    <property type="entry name" value="SMAD/FHA domain"/>
    <property type="match status" value="1"/>
</dbReference>
<feature type="compositionally biased region" description="Polar residues" evidence="1">
    <location>
        <begin position="381"/>
        <end position="393"/>
    </location>
</feature>
<evidence type="ECO:0000313" key="3">
    <source>
        <dbReference type="EMBL" id="KAF9968027.1"/>
    </source>
</evidence>
<dbReference type="Gene3D" id="2.60.200.20">
    <property type="match status" value="1"/>
</dbReference>
<dbReference type="OrthoDB" id="5348546at2759"/>
<protein>
    <recommendedName>
        <fullName evidence="2">FHA domain-containing protein</fullName>
    </recommendedName>
</protein>
<dbReference type="AlphaFoldDB" id="A0A9P6JG79"/>
<feature type="compositionally biased region" description="Low complexity" evidence="1">
    <location>
        <begin position="728"/>
        <end position="741"/>
    </location>
</feature>
<dbReference type="Proteomes" id="UP000738359">
    <property type="component" value="Unassembled WGS sequence"/>
</dbReference>
<evidence type="ECO:0000259" key="2">
    <source>
        <dbReference type="PROSITE" id="PS50006"/>
    </source>
</evidence>
<keyword evidence="4" id="KW-1185">Reference proteome</keyword>
<reference evidence="3" key="1">
    <citation type="journal article" date="2020" name="Fungal Divers.">
        <title>Resolving the Mortierellaceae phylogeny through synthesis of multi-gene phylogenetics and phylogenomics.</title>
        <authorList>
            <person name="Vandepol N."/>
            <person name="Liber J."/>
            <person name="Desiro A."/>
            <person name="Na H."/>
            <person name="Kennedy M."/>
            <person name="Barry K."/>
            <person name="Grigoriev I.V."/>
            <person name="Miller A.N."/>
            <person name="O'Donnell K."/>
            <person name="Stajich J.E."/>
            <person name="Bonito G."/>
        </authorList>
    </citation>
    <scope>NUCLEOTIDE SEQUENCE</scope>
    <source>
        <strain evidence="3">CK1249</strain>
    </source>
</reference>
<comment type="caution">
    <text evidence="3">The sequence shown here is derived from an EMBL/GenBank/DDBJ whole genome shotgun (WGS) entry which is preliminary data.</text>
</comment>
<feature type="domain" description="FHA" evidence="2">
    <location>
        <begin position="23"/>
        <end position="75"/>
    </location>
</feature>
<dbReference type="CDD" id="cd22699">
    <property type="entry name" value="FHA_PLM2-like"/>
    <property type="match status" value="1"/>
</dbReference>
<dbReference type="InterPro" id="IPR008984">
    <property type="entry name" value="SMAD_FHA_dom_sf"/>
</dbReference>